<evidence type="ECO:0000313" key="1">
    <source>
        <dbReference type="EMBL" id="BBO66924.1"/>
    </source>
</evidence>
<sequence length="126" mass="13974">MQTAMRTHSAAKPWTSVPGEVVVLITDSGTVKNVIKNYGLQAKKQTELTRLPARSDETPARHGDRSAWERTLHWLLAAVDIARRHCTNPSAVRCAARQGTDMAGQNEQVLLKRHTTIDIPECAHIL</sequence>
<proteinExistence type="predicted"/>
<reference evidence="1 2" key="1">
    <citation type="submission" date="2019-11" db="EMBL/GenBank/DDBJ databases">
        <title>Comparative genomics of hydrocarbon-degrading Desulfosarcina strains.</title>
        <authorList>
            <person name="Watanabe M."/>
            <person name="Kojima H."/>
            <person name="Fukui M."/>
        </authorList>
    </citation>
    <scope>NUCLEOTIDE SEQUENCE [LARGE SCALE GENOMIC DNA]</scope>
    <source>
        <strain evidence="1 2">PL12</strain>
    </source>
</reference>
<gene>
    <name evidence="1" type="ORF">DSCA_08540</name>
</gene>
<name>A0A5K7YKV1_9BACT</name>
<organism evidence="1 2">
    <name type="scientific">Desulfosarcina alkanivorans</name>
    <dbReference type="NCBI Taxonomy" id="571177"/>
    <lineage>
        <taxon>Bacteria</taxon>
        <taxon>Pseudomonadati</taxon>
        <taxon>Thermodesulfobacteriota</taxon>
        <taxon>Desulfobacteria</taxon>
        <taxon>Desulfobacterales</taxon>
        <taxon>Desulfosarcinaceae</taxon>
        <taxon>Desulfosarcina</taxon>
    </lineage>
</organism>
<dbReference type="AlphaFoldDB" id="A0A5K7YKV1"/>
<evidence type="ECO:0000313" key="2">
    <source>
        <dbReference type="Proteomes" id="UP000427906"/>
    </source>
</evidence>
<dbReference type="KEGG" id="dalk:DSCA_08540"/>
<accession>A0A5K7YKV1</accession>
<dbReference type="Proteomes" id="UP000427906">
    <property type="component" value="Chromosome"/>
</dbReference>
<protein>
    <submittedName>
        <fullName evidence="1">Uncharacterized protein</fullName>
    </submittedName>
</protein>
<keyword evidence="2" id="KW-1185">Reference proteome</keyword>
<dbReference type="EMBL" id="AP021874">
    <property type="protein sequence ID" value="BBO66924.1"/>
    <property type="molecule type" value="Genomic_DNA"/>
</dbReference>